<dbReference type="AlphaFoldDB" id="A0A0H5PC84"/>
<dbReference type="InterPro" id="IPR001387">
    <property type="entry name" value="Cro/C1-type_HTH"/>
</dbReference>
<dbReference type="SMART" id="SM00530">
    <property type="entry name" value="HTH_XRE"/>
    <property type="match status" value="1"/>
</dbReference>
<dbReference type="GO" id="GO:0003677">
    <property type="term" value="F:DNA binding"/>
    <property type="evidence" value="ECO:0007669"/>
    <property type="project" value="InterPro"/>
</dbReference>
<dbReference type="EMBL" id="LN868939">
    <property type="protein sequence ID" value="CRY80191.1"/>
    <property type="molecule type" value="Genomic_DNA"/>
</dbReference>
<evidence type="ECO:0000259" key="1">
    <source>
        <dbReference type="PROSITE" id="PS50943"/>
    </source>
</evidence>
<accession>A0A0H5PC84</accession>
<dbReference type="InterPro" id="IPR041413">
    <property type="entry name" value="MLTR_LBD"/>
</dbReference>
<dbReference type="PROSITE" id="PS50943">
    <property type="entry name" value="HTH_CROC1"/>
    <property type="match status" value="1"/>
</dbReference>
<dbReference type="PANTHER" id="PTHR35010:SF2">
    <property type="entry name" value="BLL4672 PROTEIN"/>
    <property type="match status" value="1"/>
</dbReference>
<dbReference type="KEGG" id="nfr:ERS450000_03729"/>
<geneLocation type="plasmid" evidence="2">
    <name>2</name>
</geneLocation>
<dbReference type="Gene3D" id="1.10.260.40">
    <property type="entry name" value="lambda repressor-like DNA-binding domains"/>
    <property type="match status" value="1"/>
</dbReference>
<dbReference type="Pfam" id="PF13560">
    <property type="entry name" value="HTH_31"/>
    <property type="match status" value="1"/>
</dbReference>
<name>A0A0H5PC84_NOCFR</name>
<gene>
    <name evidence="2" type="ORF">ERS450000_03729</name>
</gene>
<dbReference type="Gene3D" id="3.30.450.180">
    <property type="match status" value="1"/>
</dbReference>
<dbReference type="CDD" id="cd00093">
    <property type="entry name" value="HTH_XRE"/>
    <property type="match status" value="1"/>
</dbReference>
<dbReference type="SUPFAM" id="SSF47413">
    <property type="entry name" value="lambda repressor-like DNA-binding domains"/>
    <property type="match status" value="1"/>
</dbReference>
<reference evidence="3" key="1">
    <citation type="submission" date="2015-03" db="EMBL/GenBank/DDBJ databases">
        <authorList>
            <consortium name="Pathogen Informatics"/>
        </authorList>
    </citation>
    <scope>NUCLEOTIDE SEQUENCE [LARGE SCALE GENOMIC DNA]</scope>
    <source>
        <strain evidence="3">NCTC11134</strain>
        <plasmid evidence="3">2</plasmid>
    </source>
</reference>
<sequence>MANRTDLAAFLRARRADLQPSDVGLPQTGPRRTPGLRRQEVAQLAGISVEYYVRLEQARGPHPSAQVVGALARALMLTADERNYLFRTAGHPPPVVAGPDRTVSPAVRTILDGLTTMPAYVVDASYDILAWNAMAVFFISDLTDTPESDRNMVRWAFRRPADDPSWSDPETLQFATTTVADLRAAYARYPGNPRLSALVTELLGTSTRFAEMWAAQDVAERRNHRKCVTHPDLGVLEFDCQVLHLPDSDQRIIVYCADPGSPAEAVFRELAEGTRPLVPLALPGSERRS</sequence>
<feature type="domain" description="HTH cro/C1-type" evidence="1">
    <location>
        <begin position="35"/>
        <end position="82"/>
    </location>
</feature>
<proteinExistence type="predicted"/>
<protein>
    <recommendedName>
        <fullName evidence="1">HTH cro/C1-type domain-containing protein</fullName>
    </recommendedName>
</protein>
<dbReference type="InterPro" id="IPR010982">
    <property type="entry name" value="Lambda_DNA-bd_dom_sf"/>
</dbReference>
<organism evidence="2 3">
    <name type="scientific">Nocardia farcinica</name>
    <dbReference type="NCBI Taxonomy" id="37329"/>
    <lineage>
        <taxon>Bacteria</taxon>
        <taxon>Bacillati</taxon>
        <taxon>Actinomycetota</taxon>
        <taxon>Actinomycetes</taxon>
        <taxon>Mycobacteriales</taxon>
        <taxon>Nocardiaceae</taxon>
        <taxon>Nocardia</taxon>
    </lineage>
</organism>
<dbReference type="PANTHER" id="PTHR35010">
    <property type="entry name" value="BLL4672 PROTEIN-RELATED"/>
    <property type="match status" value="1"/>
</dbReference>
<evidence type="ECO:0000313" key="2">
    <source>
        <dbReference type="EMBL" id="CRY80191.1"/>
    </source>
</evidence>
<dbReference type="Proteomes" id="UP000057820">
    <property type="component" value="Plasmid 2"/>
</dbReference>
<dbReference type="Pfam" id="PF17765">
    <property type="entry name" value="MLTR_LBD"/>
    <property type="match status" value="1"/>
</dbReference>
<keyword evidence="2" id="KW-0614">Plasmid</keyword>
<evidence type="ECO:0000313" key="3">
    <source>
        <dbReference type="Proteomes" id="UP000057820"/>
    </source>
</evidence>
<dbReference type="RefSeq" id="WP_060593688.1">
    <property type="nucleotide sequence ID" value="NZ_CP031418.1"/>
</dbReference>